<evidence type="ECO:0000259" key="1">
    <source>
        <dbReference type="PROSITE" id="PS50181"/>
    </source>
</evidence>
<sequence length="204" mass="23296">MLEDLPSELFCFICQHLAAEDLLRLSRASKRCHNVTIFQSEEAWRACYLAAGFPPPPASSQSTTPWLKLYKDRYVTSARNRRLDRRVRSIQLHSREQTIRRQLSTLHNEITIERSRWQHALDEIKALKRAQLVHSAKGAWAPTSVQQQWDTITSASPVDIAGRLSSLENDVKVSMTLICGACHQYLRVPDYTCWIHGLLAGNEA</sequence>
<dbReference type="Pfam" id="PF00646">
    <property type="entry name" value="F-box"/>
    <property type="match status" value="1"/>
</dbReference>
<dbReference type="Gene3D" id="1.20.1280.50">
    <property type="match status" value="1"/>
</dbReference>
<gene>
    <name evidence="2" type="ORF">DTER00134_LOCUS1597</name>
</gene>
<feature type="domain" description="F-box" evidence="1">
    <location>
        <begin position="1"/>
        <end position="47"/>
    </location>
</feature>
<proteinExistence type="predicted"/>
<dbReference type="InterPro" id="IPR036047">
    <property type="entry name" value="F-box-like_dom_sf"/>
</dbReference>
<organism evidence="2">
    <name type="scientific">Dunaliella tertiolecta</name>
    <name type="common">Green alga</name>
    <dbReference type="NCBI Taxonomy" id="3047"/>
    <lineage>
        <taxon>Eukaryota</taxon>
        <taxon>Viridiplantae</taxon>
        <taxon>Chlorophyta</taxon>
        <taxon>core chlorophytes</taxon>
        <taxon>Chlorophyceae</taxon>
        <taxon>CS clade</taxon>
        <taxon>Chlamydomonadales</taxon>
        <taxon>Dunaliellaceae</taxon>
        <taxon>Dunaliella</taxon>
    </lineage>
</organism>
<dbReference type="CDD" id="cd09917">
    <property type="entry name" value="F-box_SF"/>
    <property type="match status" value="1"/>
</dbReference>
<protein>
    <recommendedName>
        <fullName evidence="1">F-box domain-containing protein</fullName>
    </recommendedName>
</protein>
<reference evidence="2" key="1">
    <citation type="submission" date="2021-01" db="EMBL/GenBank/DDBJ databases">
        <authorList>
            <person name="Corre E."/>
            <person name="Pelletier E."/>
            <person name="Niang G."/>
            <person name="Scheremetjew M."/>
            <person name="Finn R."/>
            <person name="Kale V."/>
            <person name="Holt S."/>
            <person name="Cochrane G."/>
            <person name="Meng A."/>
            <person name="Brown T."/>
            <person name="Cohen L."/>
        </authorList>
    </citation>
    <scope>NUCLEOTIDE SEQUENCE</scope>
    <source>
        <strain evidence="2">CCMP1320</strain>
    </source>
</reference>
<dbReference type="EMBL" id="HBIP01003570">
    <property type="protein sequence ID" value="CAE0486558.1"/>
    <property type="molecule type" value="Transcribed_RNA"/>
</dbReference>
<name>A0A7S3VHP5_DUNTE</name>
<dbReference type="AlphaFoldDB" id="A0A7S3VHP5"/>
<evidence type="ECO:0000313" key="2">
    <source>
        <dbReference type="EMBL" id="CAE0486558.1"/>
    </source>
</evidence>
<dbReference type="PROSITE" id="PS50181">
    <property type="entry name" value="FBOX"/>
    <property type="match status" value="1"/>
</dbReference>
<accession>A0A7S3VHP5</accession>
<dbReference type="InterPro" id="IPR001810">
    <property type="entry name" value="F-box_dom"/>
</dbReference>
<dbReference type="SUPFAM" id="SSF81383">
    <property type="entry name" value="F-box domain"/>
    <property type="match status" value="1"/>
</dbReference>